<evidence type="ECO:0000259" key="7">
    <source>
        <dbReference type="PROSITE" id="PS50089"/>
    </source>
</evidence>
<feature type="compositionally biased region" description="Pro residues" evidence="6">
    <location>
        <begin position="324"/>
        <end position="333"/>
    </location>
</feature>
<dbReference type="Gene3D" id="3.30.40.10">
    <property type="entry name" value="Zinc/RING finger domain, C3HC4 (zinc finger)"/>
    <property type="match status" value="1"/>
</dbReference>
<dbReference type="OrthoDB" id="441210at2759"/>
<dbReference type="InterPro" id="IPR013083">
    <property type="entry name" value="Znf_RING/FYVE/PHD"/>
</dbReference>
<feature type="compositionally biased region" description="Basic residues" evidence="6">
    <location>
        <begin position="383"/>
        <end position="393"/>
    </location>
</feature>
<organism evidence="8 9">
    <name type="scientific">Catenaria anguillulae PL171</name>
    <dbReference type="NCBI Taxonomy" id="765915"/>
    <lineage>
        <taxon>Eukaryota</taxon>
        <taxon>Fungi</taxon>
        <taxon>Fungi incertae sedis</taxon>
        <taxon>Blastocladiomycota</taxon>
        <taxon>Blastocladiomycetes</taxon>
        <taxon>Blastocladiales</taxon>
        <taxon>Catenariaceae</taxon>
        <taxon>Catenaria</taxon>
    </lineage>
</organism>
<dbReference type="InterPro" id="IPR017907">
    <property type="entry name" value="Znf_RING_CS"/>
</dbReference>
<feature type="domain" description="RING-type" evidence="7">
    <location>
        <begin position="15"/>
        <end position="55"/>
    </location>
</feature>
<dbReference type="SUPFAM" id="SSF57850">
    <property type="entry name" value="RING/U-box"/>
    <property type="match status" value="1"/>
</dbReference>
<evidence type="ECO:0000256" key="6">
    <source>
        <dbReference type="SAM" id="MobiDB-lite"/>
    </source>
</evidence>
<dbReference type="InterPro" id="IPR001841">
    <property type="entry name" value="Znf_RING"/>
</dbReference>
<keyword evidence="5" id="KW-0175">Coiled coil</keyword>
<dbReference type="AlphaFoldDB" id="A0A1Y2HLP0"/>
<protein>
    <recommendedName>
        <fullName evidence="7">RING-type domain-containing protein</fullName>
    </recommendedName>
</protein>
<sequence>MHSGDPPLRCNLLTCRRAISALANDHAIVTTCSHVFCEACATAAFSAALVCPACETPLPEPEDIALTTLNPSERYKSSVLSGLPPTVIHDIAGRALSFWVYQITQEAEARVQESESRANAIAAQTNQELAVLRDQLQALEHDRELDRRRVHDLAEQCAEKSRELARLQVQMDHLRRKSIVPRATGGGGSGETLTNVDPFPQRAPVDAAGRVGQAVSGNSTARLPANGPVGGMHWTATAAGSTEHGPSAAPPAAASWRPWNATGTTRDGAAAVSNGIHQHQLHRTDRSVRHGSVIHNPVVTAGATGAGGGISTPRSGRSVLMPSIPHPTPPPPRMTTGNTNGQRNAAVEWMQQQAPPQRQHAHMPQQGPSQQQQCHGQTSVHGYAHRRSFRKSGGRNQTNR</sequence>
<evidence type="ECO:0000256" key="1">
    <source>
        <dbReference type="ARBA" id="ARBA00022723"/>
    </source>
</evidence>
<dbReference type="Proteomes" id="UP000193411">
    <property type="component" value="Unassembled WGS sequence"/>
</dbReference>
<dbReference type="STRING" id="765915.A0A1Y2HLP0"/>
<evidence type="ECO:0000313" key="9">
    <source>
        <dbReference type="Proteomes" id="UP000193411"/>
    </source>
</evidence>
<feature type="coiled-coil region" evidence="5">
    <location>
        <begin position="104"/>
        <end position="177"/>
    </location>
</feature>
<reference evidence="8 9" key="1">
    <citation type="submission" date="2016-07" db="EMBL/GenBank/DDBJ databases">
        <title>Pervasive Adenine N6-methylation of Active Genes in Fungi.</title>
        <authorList>
            <consortium name="DOE Joint Genome Institute"/>
            <person name="Mondo S.J."/>
            <person name="Dannebaum R.O."/>
            <person name="Kuo R.C."/>
            <person name="Labutti K."/>
            <person name="Haridas S."/>
            <person name="Kuo A."/>
            <person name="Salamov A."/>
            <person name="Ahrendt S.R."/>
            <person name="Lipzen A."/>
            <person name="Sullivan W."/>
            <person name="Andreopoulos W.B."/>
            <person name="Clum A."/>
            <person name="Lindquist E."/>
            <person name="Daum C."/>
            <person name="Ramamoorthy G.K."/>
            <person name="Gryganskyi A."/>
            <person name="Culley D."/>
            <person name="Magnuson J.K."/>
            <person name="James T.Y."/>
            <person name="O'Malley M.A."/>
            <person name="Stajich J.E."/>
            <person name="Spatafora J.W."/>
            <person name="Visel A."/>
            <person name="Grigoriev I.V."/>
        </authorList>
    </citation>
    <scope>NUCLEOTIDE SEQUENCE [LARGE SCALE GENOMIC DNA]</scope>
    <source>
        <strain evidence="8 9">PL171</strain>
    </source>
</reference>
<evidence type="ECO:0000256" key="2">
    <source>
        <dbReference type="ARBA" id="ARBA00022771"/>
    </source>
</evidence>
<keyword evidence="3" id="KW-0862">Zinc</keyword>
<dbReference type="PROSITE" id="PS50089">
    <property type="entry name" value="ZF_RING_2"/>
    <property type="match status" value="1"/>
</dbReference>
<evidence type="ECO:0000256" key="4">
    <source>
        <dbReference type="PROSITE-ProRule" id="PRU00175"/>
    </source>
</evidence>
<dbReference type="GO" id="GO:0008270">
    <property type="term" value="F:zinc ion binding"/>
    <property type="evidence" value="ECO:0007669"/>
    <property type="project" value="UniProtKB-KW"/>
</dbReference>
<dbReference type="GO" id="GO:0007131">
    <property type="term" value="P:reciprocal meiotic recombination"/>
    <property type="evidence" value="ECO:0007669"/>
    <property type="project" value="InterPro"/>
</dbReference>
<name>A0A1Y2HLP0_9FUNG</name>
<evidence type="ECO:0000256" key="3">
    <source>
        <dbReference type="ARBA" id="ARBA00022833"/>
    </source>
</evidence>
<dbReference type="GO" id="GO:0061630">
    <property type="term" value="F:ubiquitin protein ligase activity"/>
    <property type="evidence" value="ECO:0007669"/>
    <property type="project" value="InterPro"/>
</dbReference>
<dbReference type="PANTHER" id="PTHR14305">
    <property type="entry name" value="E3 UBIQUITIN-PROTEIN LIGASE CCNB1IP1"/>
    <property type="match status" value="1"/>
</dbReference>
<dbReference type="InterPro" id="IPR042448">
    <property type="entry name" value="CCNB1IP1"/>
</dbReference>
<dbReference type="Pfam" id="PF14634">
    <property type="entry name" value="zf-RING_5"/>
    <property type="match status" value="1"/>
</dbReference>
<evidence type="ECO:0000256" key="5">
    <source>
        <dbReference type="SAM" id="Coils"/>
    </source>
</evidence>
<gene>
    <name evidence="8" type="ORF">BCR44DRAFT_1436067</name>
</gene>
<keyword evidence="9" id="KW-1185">Reference proteome</keyword>
<keyword evidence="2 4" id="KW-0863">Zinc-finger</keyword>
<dbReference type="PROSITE" id="PS00518">
    <property type="entry name" value="ZF_RING_1"/>
    <property type="match status" value="1"/>
</dbReference>
<dbReference type="PANTHER" id="PTHR14305:SF0">
    <property type="entry name" value="E3 UBIQUITIN-PROTEIN LIGASE CCNB1IP1"/>
    <property type="match status" value="1"/>
</dbReference>
<feature type="region of interest" description="Disordered" evidence="6">
    <location>
        <begin position="299"/>
        <end position="400"/>
    </location>
</feature>
<feature type="compositionally biased region" description="Low complexity" evidence="6">
    <location>
        <begin position="350"/>
        <end position="377"/>
    </location>
</feature>
<proteinExistence type="predicted"/>
<dbReference type="GO" id="GO:0000795">
    <property type="term" value="C:synaptonemal complex"/>
    <property type="evidence" value="ECO:0007669"/>
    <property type="project" value="InterPro"/>
</dbReference>
<comment type="caution">
    <text evidence="8">The sequence shown here is derived from an EMBL/GenBank/DDBJ whole genome shotgun (WGS) entry which is preliminary data.</text>
</comment>
<accession>A0A1Y2HLP0</accession>
<keyword evidence="1" id="KW-0479">Metal-binding</keyword>
<dbReference type="EMBL" id="MCFL01000027">
    <property type="protein sequence ID" value="ORZ34613.1"/>
    <property type="molecule type" value="Genomic_DNA"/>
</dbReference>
<evidence type="ECO:0000313" key="8">
    <source>
        <dbReference type="EMBL" id="ORZ34613.1"/>
    </source>
</evidence>